<dbReference type="InterPro" id="IPR016292">
    <property type="entry name" value="Epoxide_hydrolase"/>
</dbReference>
<evidence type="ECO:0000256" key="1">
    <source>
        <dbReference type="ARBA" id="ARBA00010088"/>
    </source>
</evidence>
<feature type="active site" description="Nucleophile" evidence="4">
    <location>
        <position position="140"/>
    </location>
</feature>
<accession>A0A5S9R9C2</accession>
<dbReference type="PANTHER" id="PTHR21661">
    <property type="entry name" value="EPOXIDE HYDROLASE 1-RELATED"/>
    <property type="match status" value="1"/>
</dbReference>
<dbReference type="PRINTS" id="PR00412">
    <property type="entry name" value="EPOXHYDRLASE"/>
</dbReference>
<feature type="active site" description="Proton donor" evidence="4">
    <location>
        <position position="267"/>
    </location>
</feature>
<dbReference type="PIRSF" id="PIRSF001112">
    <property type="entry name" value="Epoxide_hydrolase"/>
    <property type="match status" value="1"/>
</dbReference>
<sequence>MGTSEPFMRRVVARWLQGYDWRAWEARLNAFEQYRIMVDGLGIHCLVERGSSPSPMPIILTHGWPGSPVELLGMVELLAHPERFGGSVDEAFTVVVPSLPGCGFSDAPPGPISPRDVGRLWAEMMSNIFGFGRYMAHGGDWGAVITSWMAVDRPRGLVGAHLNAAVVTAPWTFANVLPSPEETAHLERLATLPDEEKAYQLVHGYRPQSLAFAVHDSPVGLAAWILEKFHNWTVGKQDIDPPFDLDDLITNVMFYWLGDPQAVSWMYRYLVDWSGFTLGEGEFASVPCGFCLFPDDTAPAPPEAFVRRAYNVAHYRLEPHGGHFPGLEHPHELVEDIRRLRAELGLG</sequence>
<dbReference type="GO" id="GO:0004301">
    <property type="term" value="F:epoxide hydrolase activity"/>
    <property type="evidence" value="ECO:0007669"/>
    <property type="project" value="UniProtKB-EC"/>
</dbReference>
<evidence type="ECO:0000313" key="6">
    <source>
        <dbReference type="EMBL" id="CAA0137540.1"/>
    </source>
</evidence>
<dbReference type="InterPro" id="IPR010497">
    <property type="entry name" value="Epoxide_hydro_N"/>
</dbReference>
<reference evidence="6 7" key="1">
    <citation type="submission" date="2019-11" db="EMBL/GenBank/DDBJ databases">
        <authorList>
            <person name="Holert J."/>
        </authorList>
    </citation>
    <scope>NUCLEOTIDE SEQUENCE [LARGE SCALE GENOMIC DNA]</scope>
    <source>
        <strain evidence="6">BC8_1</strain>
    </source>
</reference>
<feature type="domain" description="Epoxide hydrolase N-terminal" evidence="5">
    <location>
        <begin position="2"/>
        <end position="70"/>
    </location>
</feature>
<protein>
    <submittedName>
        <fullName evidence="6">Soluble epoxide hydrolase</fullName>
        <ecNumber evidence="6">3.3.2.10</ecNumber>
    </submittedName>
</protein>
<gene>
    <name evidence="6" type="ORF">AELLOGFF_02280</name>
</gene>
<organism evidence="6 7">
    <name type="scientific">Mycolicibacterium vanbaalenii</name>
    <name type="common">Mycobacterium vanbaalenii</name>
    <dbReference type="NCBI Taxonomy" id="110539"/>
    <lineage>
        <taxon>Bacteria</taxon>
        <taxon>Bacillati</taxon>
        <taxon>Actinomycetota</taxon>
        <taxon>Actinomycetes</taxon>
        <taxon>Mycobacteriales</taxon>
        <taxon>Mycobacteriaceae</taxon>
        <taxon>Mycolicibacterium</taxon>
    </lineage>
</organism>
<comment type="similarity">
    <text evidence="1">Belongs to the peptidase S33 family.</text>
</comment>
<dbReference type="SUPFAM" id="SSF53474">
    <property type="entry name" value="alpha/beta-Hydrolases"/>
    <property type="match status" value="1"/>
</dbReference>
<dbReference type="Proteomes" id="UP000430146">
    <property type="component" value="Unassembled WGS sequence"/>
</dbReference>
<evidence type="ECO:0000256" key="4">
    <source>
        <dbReference type="PIRSR" id="PIRSR001112-1"/>
    </source>
</evidence>
<evidence type="ECO:0000256" key="2">
    <source>
        <dbReference type="ARBA" id="ARBA00022797"/>
    </source>
</evidence>
<evidence type="ECO:0000313" key="7">
    <source>
        <dbReference type="Proteomes" id="UP000430146"/>
    </source>
</evidence>
<dbReference type="Gene3D" id="3.40.50.1820">
    <property type="entry name" value="alpha/beta hydrolase"/>
    <property type="match status" value="1"/>
</dbReference>
<name>A0A5S9R9C2_MYCVN</name>
<dbReference type="PANTHER" id="PTHR21661:SF35">
    <property type="entry name" value="EPOXIDE HYDROLASE"/>
    <property type="match status" value="1"/>
</dbReference>
<keyword evidence="7" id="KW-1185">Reference proteome</keyword>
<dbReference type="GO" id="GO:0097176">
    <property type="term" value="P:epoxide metabolic process"/>
    <property type="evidence" value="ECO:0007669"/>
    <property type="project" value="TreeGrafter"/>
</dbReference>
<evidence type="ECO:0000259" key="5">
    <source>
        <dbReference type="Pfam" id="PF06441"/>
    </source>
</evidence>
<proteinExistence type="inferred from homology"/>
<keyword evidence="2" id="KW-0058">Aromatic hydrocarbons catabolism</keyword>
<evidence type="ECO:0000256" key="3">
    <source>
        <dbReference type="ARBA" id="ARBA00022801"/>
    </source>
</evidence>
<dbReference type="InterPro" id="IPR000639">
    <property type="entry name" value="Epox_hydrolase-like"/>
</dbReference>
<keyword evidence="3 6" id="KW-0378">Hydrolase</keyword>
<dbReference type="Pfam" id="PF06441">
    <property type="entry name" value="EHN"/>
    <property type="match status" value="1"/>
</dbReference>
<dbReference type="EC" id="3.3.2.10" evidence="6"/>
<feature type="active site" description="Proton acceptor" evidence="4">
    <location>
        <position position="323"/>
    </location>
</feature>
<dbReference type="AlphaFoldDB" id="A0A5S9R9C2"/>
<dbReference type="EMBL" id="CACSIP010000075">
    <property type="protein sequence ID" value="CAA0137540.1"/>
    <property type="molecule type" value="Genomic_DNA"/>
</dbReference>
<dbReference type="InterPro" id="IPR029058">
    <property type="entry name" value="AB_hydrolase_fold"/>
</dbReference>